<gene>
    <name evidence="2" type="ORF">IAQ67_28700</name>
</gene>
<reference evidence="2 3" key="1">
    <citation type="submission" date="2020-09" db="EMBL/GenBank/DDBJ databases">
        <title>Characterization of Paenibacillus peoriae strain ZF390 with broad-spectrum antimicrobial activity as a potential biocontrol agent.</title>
        <authorList>
            <person name="Li L."/>
            <person name="Zhao Y."/>
            <person name="Li B."/>
            <person name="Xie X."/>
        </authorList>
    </citation>
    <scope>NUCLEOTIDE SEQUENCE [LARGE SCALE GENOMIC DNA]</scope>
    <source>
        <strain evidence="2 3">ZF390</strain>
        <plasmid evidence="2 3">pPlas1</plasmid>
    </source>
</reference>
<dbReference type="EMBL" id="CP061173">
    <property type="protein sequence ID" value="QNR70492.1"/>
    <property type="molecule type" value="Genomic_DNA"/>
</dbReference>
<dbReference type="RefSeq" id="WP_190299799.1">
    <property type="nucleotide sequence ID" value="NZ_CP061173.1"/>
</dbReference>
<organism evidence="2 3">
    <name type="scientific">Paenibacillus peoriae</name>
    <dbReference type="NCBI Taxonomy" id="59893"/>
    <lineage>
        <taxon>Bacteria</taxon>
        <taxon>Bacillati</taxon>
        <taxon>Bacillota</taxon>
        <taxon>Bacilli</taxon>
        <taxon>Bacillales</taxon>
        <taxon>Paenibacillaceae</taxon>
        <taxon>Paenibacillus</taxon>
    </lineage>
</organism>
<evidence type="ECO:0000313" key="3">
    <source>
        <dbReference type="Proteomes" id="UP000516384"/>
    </source>
</evidence>
<dbReference type="AlphaFoldDB" id="A0A7H0YHD4"/>
<keyword evidence="1" id="KW-0732">Signal</keyword>
<feature type="signal peptide" evidence="1">
    <location>
        <begin position="1"/>
        <end position="21"/>
    </location>
</feature>
<keyword evidence="2" id="KW-0614">Plasmid</keyword>
<protein>
    <submittedName>
        <fullName evidence="2">Uncharacterized protein</fullName>
    </submittedName>
</protein>
<sequence>MKKTLVLLFMLAVLLPSQAFAASSSAAQINKLYFEDYSAKVKEVKAAQKAYKAPVCSNVAALTSQYKQNTTKYNSLKKAKADKYTLSQAKTSLDQVKKNLSEVKKDCSSKTASMRKGSNDMLKDLDRYKAEMTKKMKAHLDGKGKMTSQEFDKFTDGVVSYINGRFKENLKMLNAPAAG</sequence>
<feature type="chain" id="PRO_5028995632" evidence="1">
    <location>
        <begin position="22"/>
        <end position="179"/>
    </location>
</feature>
<name>A0A7H0YHD4_9BACL</name>
<geneLocation type="plasmid" evidence="2 3">
    <name>pPlas1</name>
</geneLocation>
<dbReference type="Proteomes" id="UP000516384">
    <property type="component" value="Plasmid pPlas1"/>
</dbReference>
<proteinExistence type="predicted"/>
<evidence type="ECO:0000256" key="1">
    <source>
        <dbReference type="SAM" id="SignalP"/>
    </source>
</evidence>
<accession>A0A7H0YHD4</accession>
<evidence type="ECO:0000313" key="2">
    <source>
        <dbReference type="EMBL" id="QNR70492.1"/>
    </source>
</evidence>